<sequence length="138" mass="15750">MEQYTFSYDGKELVLHEGNCIEFYNDEEQPVEGLSLPQILQLLKEYPDVTFDLEYYNGACPSCLAGKEEKAKVFKFLAYNFSVYTLERQYVISSISKDKDATFSQMLKHGKVDNSYSVSVVVCPSCGDYSIEILECEV</sequence>
<dbReference type="STRING" id="1390249.BHU72_13010"/>
<dbReference type="RefSeq" id="WP_069701120.1">
    <property type="nucleotide sequence ID" value="NZ_MJAT01000003.1"/>
</dbReference>
<accession>A0A1E5L8Q6</accession>
<dbReference type="InterPro" id="IPR024210">
    <property type="entry name" value="DUF3785"/>
</dbReference>
<keyword evidence="2" id="KW-1185">Reference proteome</keyword>
<proteinExistence type="predicted"/>
<dbReference type="Pfam" id="PF12653">
    <property type="entry name" value="DUF3785"/>
    <property type="match status" value="1"/>
</dbReference>
<reference evidence="1 2" key="1">
    <citation type="submission" date="2016-09" db="EMBL/GenBank/DDBJ databases">
        <title>Desulfuribacillus arsenicus sp. nov., an obligately anaerobic, dissimilatory arsenic- and antimonate-reducing bacterium isolated from anoxic sediments.</title>
        <authorList>
            <person name="Abin C.A."/>
            <person name="Hollibaugh J.T."/>
        </authorList>
    </citation>
    <scope>NUCLEOTIDE SEQUENCE [LARGE SCALE GENOMIC DNA]</scope>
    <source>
        <strain evidence="1 2">MLFW-2</strain>
    </source>
</reference>
<dbReference type="AlphaFoldDB" id="A0A1E5L8Q6"/>
<organism evidence="1 2">
    <name type="scientific">Desulfuribacillus stibiiarsenatis</name>
    <dbReference type="NCBI Taxonomy" id="1390249"/>
    <lineage>
        <taxon>Bacteria</taxon>
        <taxon>Bacillati</taxon>
        <taxon>Bacillota</taxon>
        <taxon>Desulfuribacillia</taxon>
        <taxon>Desulfuribacillales</taxon>
        <taxon>Desulfuribacillaceae</taxon>
        <taxon>Desulfuribacillus</taxon>
    </lineage>
</organism>
<dbReference type="OrthoDB" id="1751102at2"/>
<evidence type="ECO:0000313" key="1">
    <source>
        <dbReference type="EMBL" id="OEH86525.1"/>
    </source>
</evidence>
<evidence type="ECO:0008006" key="3">
    <source>
        <dbReference type="Google" id="ProtNLM"/>
    </source>
</evidence>
<dbReference type="Proteomes" id="UP000095255">
    <property type="component" value="Unassembled WGS sequence"/>
</dbReference>
<comment type="caution">
    <text evidence="1">The sequence shown here is derived from an EMBL/GenBank/DDBJ whole genome shotgun (WGS) entry which is preliminary data.</text>
</comment>
<dbReference type="EMBL" id="MJAT01000003">
    <property type="protein sequence ID" value="OEH86525.1"/>
    <property type="molecule type" value="Genomic_DNA"/>
</dbReference>
<evidence type="ECO:0000313" key="2">
    <source>
        <dbReference type="Proteomes" id="UP000095255"/>
    </source>
</evidence>
<protein>
    <recommendedName>
        <fullName evidence="3">DUF3785 domain-containing protein</fullName>
    </recommendedName>
</protein>
<gene>
    <name evidence="1" type="ORF">BHU72_13010</name>
</gene>
<name>A0A1E5L8Q6_9FIRM</name>